<dbReference type="GO" id="GO:0005743">
    <property type="term" value="C:mitochondrial inner membrane"/>
    <property type="evidence" value="ECO:0007669"/>
    <property type="project" value="UniProtKB-SubCell"/>
</dbReference>
<keyword evidence="6" id="KW-1133">Transmembrane helix</keyword>
<dbReference type="EMBL" id="UFQT01003765">
    <property type="protein sequence ID" value="SSX35268.1"/>
    <property type="molecule type" value="Genomic_DNA"/>
</dbReference>
<evidence type="ECO:0000256" key="5">
    <source>
        <dbReference type="ARBA" id="ARBA00022792"/>
    </source>
</evidence>
<proteinExistence type="inferred from homology"/>
<keyword evidence="3 9" id="KW-0813">Transport</keyword>
<comment type="similarity">
    <text evidence="2 9">Belongs to the mitochondrial pyruvate carrier (MPC) (TC 2.A.105) family.</text>
</comment>
<name>A0A336N933_CULSO</name>
<reference evidence="10" key="1">
    <citation type="submission" date="2018-07" db="EMBL/GenBank/DDBJ databases">
        <authorList>
            <person name="Quirk P.G."/>
            <person name="Krulwich T.A."/>
        </authorList>
    </citation>
    <scope>NUCLEOTIDE SEQUENCE</scope>
</reference>
<accession>A0A336N933</accession>
<dbReference type="OMA" id="LLFICHM"/>
<evidence type="ECO:0000313" key="10">
    <source>
        <dbReference type="EMBL" id="SSX35268.1"/>
    </source>
</evidence>
<sequence length="261" mass="28799">MSSSMYTNIIASADKIVPKSWHAAGSFWNNPAGPKTIFFWAPCFKWGLVFAGLKDMSRPADQLSVNTSASLIVTSVIYSRYSLVIIPKNYTLLSVNVFVVITQSIQLFRAFNYRRKNPKIEEKSEVEGSTWNHPAGPKTIFFWAPAFKWGLVLAGLKDLGRHASTLSIATTIALFFTGCIWSRYSLVIIPKNWSLFSVNLFVALTQAIQLGRAIDYHYFTDHAEGDLILPTNSSISLLSDIIQTSDGGGSGYGPLMGNLTA</sequence>
<dbReference type="InterPro" id="IPR005336">
    <property type="entry name" value="MPC"/>
</dbReference>
<keyword evidence="7 9" id="KW-0496">Mitochondrion</keyword>
<dbReference type="Pfam" id="PF03650">
    <property type="entry name" value="MPC"/>
    <property type="match status" value="2"/>
</dbReference>
<comment type="function">
    <text evidence="9">Mediates the uptake of pyruvate into mitochondria.</text>
</comment>
<comment type="subcellular location">
    <subcellularLocation>
        <location evidence="1 9">Mitochondrion inner membrane</location>
        <topology evidence="1 9">Multi-pass membrane protein</topology>
    </subcellularLocation>
</comment>
<organism evidence="10">
    <name type="scientific">Culicoides sonorensis</name>
    <name type="common">Biting midge</name>
    <dbReference type="NCBI Taxonomy" id="179676"/>
    <lineage>
        <taxon>Eukaryota</taxon>
        <taxon>Metazoa</taxon>
        <taxon>Ecdysozoa</taxon>
        <taxon>Arthropoda</taxon>
        <taxon>Hexapoda</taxon>
        <taxon>Insecta</taxon>
        <taxon>Pterygota</taxon>
        <taxon>Neoptera</taxon>
        <taxon>Endopterygota</taxon>
        <taxon>Diptera</taxon>
        <taxon>Nematocera</taxon>
        <taxon>Chironomoidea</taxon>
        <taxon>Ceratopogonidae</taxon>
        <taxon>Ceratopogoninae</taxon>
        <taxon>Culicoides</taxon>
        <taxon>Monoculicoides</taxon>
    </lineage>
</organism>
<dbReference type="AlphaFoldDB" id="A0A336N933"/>
<keyword evidence="4" id="KW-0812">Transmembrane</keyword>
<keyword evidence="5 9" id="KW-0999">Mitochondrion inner membrane</keyword>
<gene>
    <name evidence="10" type="primary">CSON009475</name>
</gene>
<evidence type="ECO:0000256" key="1">
    <source>
        <dbReference type="ARBA" id="ARBA00004448"/>
    </source>
</evidence>
<dbReference type="GO" id="GO:0006850">
    <property type="term" value="P:pyruvate import into mitochondria"/>
    <property type="evidence" value="ECO:0007669"/>
    <property type="project" value="InterPro"/>
</dbReference>
<evidence type="ECO:0000256" key="8">
    <source>
        <dbReference type="ARBA" id="ARBA00023136"/>
    </source>
</evidence>
<evidence type="ECO:0000256" key="7">
    <source>
        <dbReference type="ARBA" id="ARBA00023128"/>
    </source>
</evidence>
<keyword evidence="8" id="KW-0472">Membrane</keyword>
<dbReference type="VEuPathDB" id="VectorBase:CSON009475"/>
<evidence type="ECO:0000256" key="6">
    <source>
        <dbReference type="ARBA" id="ARBA00022989"/>
    </source>
</evidence>
<evidence type="ECO:0000256" key="3">
    <source>
        <dbReference type="ARBA" id="ARBA00022448"/>
    </source>
</evidence>
<dbReference type="PANTHER" id="PTHR14154">
    <property type="entry name" value="UPF0041 BRAIN PROTEIN 44-RELATED"/>
    <property type="match status" value="1"/>
</dbReference>
<evidence type="ECO:0000256" key="2">
    <source>
        <dbReference type="ARBA" id="ARBA00006416"/>
    </source>
</evidence>
<protein>
    <recommendedName>
        <fullName evidence="9">Mitochondrial pyruvate carrier</fullName>
    </recommendedName>
</protein>
<evidence type="ECO:0000256" key="9">
    <source>
        <dbReference type="RuleBase" id="RU363100"/>
    </source>
</evidence>
<evidence type="ECO:0000256" key="4">
    <source>
        <dbReference type="ARBA" id="ARBA00022692"/>
    </source>
</evidence>